<comment type="subcellular location">
    <subcellularLocation>
        <location evidence="2">Membrane</location>
        <topology evidence="2">Single-pass membrane protein</topology>
    </subcellularLocation>
</comment>
<evidence type="ECO:0000256" key="11">
    <source>
        <dbReference type="ARBA" id="ARBA00023136"/>
    </source>
</evidence>
<name>A0A3G5ANN7_9FABA</name>
<dbReference type="PROSITE" id="PS00086">
    <property type="entry name" value="CYTOCHROME_P450"/>
    <property type="match status" value="1"/>
</dbReference>
<evidence type="ECO:0000256" key="13">
    <source>
        <dbReference type="RuleBase" id="RU000461"/>
    </source>
</evidence>
<dbReference type="InterPro" id="IPR017972">
    <property type="entry name" value="Cyt_P450_CS"/>
</dbReference>
<evidence type="ECO:0000256" key="6">
    <source>
        <dbReference type="ARBA" id="ARBA00022723"/>
    </source>
</evidence>
<comment type="cofactor">
    <cofactor evidence="1 12">
        <name>heme</name>
        <dbReference type="ChEBI" id="CHEBI:30413"/>
    </cofactor>
</comment>
<evidence type="ECO:0000256" key="10">
    <source>
        <dbReference type="ARBA" id="ARBA00023033"/>
    </source>
</evidence>
<dbReference type="SUPFAM" id="SSF48264">
    <property type="entry name" value="Cytochrome P450"/>
    <property type="match status" value="1"/>
</dbReference>
<keyword evidence="6 12" id="KW-0479">Metal-binding</keyword>
<dbReference type="InterPro" id="IPR036396">
    <property type="entry name" value="Cyt_P450_sf"/>
</dbReference>
<keyword evidence="7 14" id="KW-1133">Transmembrane helix</keyword>
<dbReference type="PANTHER" id="PTHR24296">
    <property type="entry name" value="CYTOCHROME P450"/>
    <property type="match status" value="1"/>
</dbReference>
<organism evidence="15">
    <name type="scientific">Polygala tenuifolia</name>
    <dbReference type="NCBI Taxonomy" id="355332"/>
    <lineage>
        <taxon>Eukaryota</taxon>
        <taxon>Viridiplantae</taxon>
        <taxon>Streptophyta</taxon>
        <taxon>Embryophyta</taxon>
        <taxon>Tracheophyta</taxon>
        <taxon>Spermatophyta</taxon>
        <taxon>Magnoliopsida</taxon>
        <taxon>eudicotyledons</taxon>
        <taxon>Gunneridae</taxon>
        <taxon>Pentapetalae</taxon>
        <taxon>rosids</taxon>
        <taxon>fabids</taxon>
        <taxon>Fabales</taxon>
        <taxon>Polygalaceae</taxon>
        <taxon>Polygala</taxon>
    </lineage>
</organism>
<evidence type="ECO:0000256" key="9">
    <source>
        <dbReference type="ARBA" id="ARBA00023004"/>
    </source>
</evidence>
<dbReference type="GO" id="GO:0016020">
    <property type="term" value="C:membrane"/>
    <property type="evidence" value="ECO:0007669"/>
    <property type="project" value="UniProtKB-SubCell"/>
</dbReference>
<accession>A0A3G5ANN7</accession>
<evidence type="ECO:0000256" key="14">
    <source>
        <dbReference type="SAM" id="Phobius"/>
    </source>
</evidence>
<evidence type="ECO:0000256" key="3">
    <source>
        <dbReference type="ARBA" id="ARBA00010617"/>
    </source>
</evidence>
<evidence type="ECO:0000256" key="8">
    <source>
        <dbReference type="ARBA" id="ARBA00023002"/>
    </source>
</evidence>
<dbReference type="EMBL" id="MG934246">
    <property type="protein sequence ID" value="AYV88882.1"/>
    <property type="molecule type" value="mRNA"/>
</dbReference>
<dbReference type="GO" id="GO:0020037">
    <property type="term" value="F:heme binding"/>
    <property type="evidence" value="ECO:0007669"/>
    <property type="project" value="InterPro"/>
</dbReference>
<evidence type="ECO:0000256" key="4">
    <source>
        <dbReference type="ARBA" id="ARBA00022617"/>
    </source>
</evidence>
<comment type="similarity">
    <text evidence="3 13">Belongs to the cytochrome P450 family.</text>
</comment>
<keyword evidence="8 13" id="KW-0560">Oxidoreductase</keyword>
<evidence type="ECO:0000313" key="15">
    <source>
        <dbReference type="EMBL" id="AYV88882.1"/>
    </source>
</evidence>
<dbReference type="GO" id="GO:0006629">
    <property type="term" value="P:lipid metabolic process"/>
    <property type="evidence" value="ECO:0007669"/>
    <property type="project" value="UniProtKB-ARBA"/>
</dbReference>
<dbReference type="InterPro" id="IPR002401">
    <property type="entry name" value="Cyt_P450_E_grp-I"/>
</dbReference>
<dbReference type="AlphaFoldDB" id="A0A3G5ANN7"/>
<dbReference type="PRINTS" id="PR00463">
    <property type="entry name" value="EP450I"/>
</dbReference>
<feature type="transmembrane region" description="Helical" evidence="14">
    <location>
        <begin position="6"/>
        <end position="24"/>
    </location>
</feature>
<keyword evidence="9 12" id="KW-0408">Iron</keyword>
<evidence type="ECO:0000256" key="1">
    <source>
        <dbReference type="ARBA" id="ARBA00001971"/>
    </source>
</evidence>
<evidence type="ECO:0000256" key="7">
    <source>
        <dbReference type="ARBA" id="ARBA00022989"/>
    </source>
</evidence>
<evidence type="ECO:0000256" key="2">
    <source>
        <dbReference type="ARBA" id="ARBA00004167"/>
    </source>
</evidence>
<dbReference type="GO" id="GO:0004497">
    <property type="term" value="F:monooxygenase activity"/>
    <property type="evidence" value="ECO:0007669"/>
    <property type="project" value="UniProtKB-KW"/>
</dbReference>
<protein>
    <submittedName>
        <fullName evidence="15">Cytochrome P450 oxidase CYP94D72</fullName>
    </submittedName>
</protein>
<reference evidence="15" key="1">
    <citation type="submission" date="2018-02" db="EMBL/GenBank/DDBJ databases">
        <title>Computaional analysis to select cytochrom P450 genes involving in onjisaponin biosynthesis of Polygala tenuifolia.</title>
        <authorList>
            <person name="Kim O.T."/>
            <person name="Jin M.L."/>
        </authorList>
    </citation>
    <scope>NUCLEOTIDE SEQUENCE</scope>
</reference>
<keyword evidence="11 14" id="KW-0472">Membrane</keyword>
<evidence type="ECO:0000256" key="12">
    <source>
        <dbReference type="PIRSR" id="PIRSR602401-1"/>
    </source>
</evidence>
<sequence>MELFSLHFLLFFFLVFLSLYLYFFSASKTHNNNGFKIYPGLGALPEFLRNRHRFHDWTTAVLAGCPTNSAYIRRPGNAQGILTANPQNVEHMLKSNFENYPKGPRFISILEDFLGRGIFNSDGELWKVQRKTASYEFNTKSLRNFVMENVGLEIQNRLLPVLSKASQTKRVVDLQNILERFAFDNVCKLAFNVDPGCLGEDGTKGAKFMEAFEDASNIISQRFLYAVPKFWKVTKFFDIGSERRLRESIRIVHEYADEIIRSRMQAKDTDPDQDLLSRFIGNEGNNSPEFLRDIVISFILAGRDTTSAALSWFLWILSSRPDIQKNILDELRLVRAKRLNNSDKVEYSFEELRDMHYLHAALSETMRLYPPVAVDTKECLNDDVLPDGTVVKKGWFLAYHTYAMGRMESIWGKDCNEYKPERWLENGVYKPESPFRFPVFHAGLRMCLGKDLAYIQMKSVAARIIQRFDIEVEEKGKRAEYLMSLTLRMKGGLRVKVKERDNADASG</sequence>
<proteinExistence type="evidence at transcript level"/>
<evidence type="ECO:0000256" key="5">
    <source>
        <dbReference type="ARBA" id="ARBA00022692"/>
    </source>
</evidence>
<feature type="binding site" description="axial binding residue" evidence="12">
    <location>
        <position position="447"/>
    </location>
    <ligand>
        <name>heme</name>
        <dbReference type="ChEBI" id="CHEBI:30413"/>
    </ligand>
    <ligandPart>
        <name>Fe</name>
        <dbReference type="ChEBI" id="CHEBI:18248"/>
    </ligandPart>
</feature>
<dbReference type="FunFam" id="1.10.630.10:FF:000044">
    <property type="entry name" value="Cytochrome P450"/>
    <property type="match status" value="1"/>
</dbReference>
<keyword evidence="5 14" id="KW-0812">Transmembrane</keyword>
<dbReference type="Gene3D" id="1.10.630.10">
    <property type="entry name" value="Cytochrome P450"/>
    <property type="match status" value="1"/>
</dbReference>
<dbReference type="InterPro" id="IPR001128">
    <property type="entry name" value="Cyt_P450"/>
</dbReference>
<keyword evidence="4 12" id="KW-0349">Heme</keyword>
<keyword evidence="10 13" id="KW-0503">Monooxygenase</keyword>
<dbReference type="Pfam" id="PF00067">
    <property type="entry name" value="p450"/>
    <property type="match status" value="1"/>
</dbReference>
<dbReference type="CDD" id="cd11064">
    <property type="entry name" value="CYP86A"/>
    <property type="match status" value="1"/>
</dbReference>
<dbReference type="GO" id="GO:0005506">
    <property type="term" value="F:iron ion binding"/>
    <property type="evidence" value="ECO:0007669"/>
    <property type="project" value="InterPro"/>
</dbReference>
<dbReference type="PRINTS" id="PR00385">
    <property type="entry name" value="P450"/>
</dbReference>
<dbReference type="GO" id="GO:0016705">
    <property type="term" value="F:oxidoreductase activity, acting on paired donors, with incorporation or reduction of molecular oxygen"/>
    <property type="evidence" value="ECO:0007669"/>
    <property type="project" value="InterPro"/>
</dbReference>